<dbReference type="GO" id="GO:0006094">
    <property type="term" value="P:gluconeogenesis"/>
    <property type="evidence" value="ECO:0007669"/>
    <property type="project" value="UniProtKB-KW"/>
</dbReference>
<evidence type="ECO:0000256" key="15">
    <source>
        <dbReference type="ARBA" id="ARBA00023002"/>
    </source>
</evidence>
<dbReference type="InterPro" id="IPR016182">
    <property type="entry name" value="Cu_amine_oxidase_N-reg"/>
</dbReference>
<evidence type="ECO:0000256" key="22">
    <source>
        <dbReference type="PIRSR" id="PIRSR600269-51"/>
    </source>
</evidence>
<evidence type="ECO:0000256" key="21">
    <source>
        <dbReference type="PIRSR" id="PIRSR600269-50"/>
    </source>
</evidence>
<dbReference type="GO" id="GO:0005507">
    <property type="term" value="F:copper ion binding"/>
    <property type="evidence" value="ECO:0007669"/>
    <property type="project" value="InterPro"/>
</dbReference>
<dbReference type="GO" id="GO:0004346">
    <property type="term" value="F:glucose-6-phosphatase activity"/>
    <property type="evidence" value="ECO:0007669"/>
    <property type="project" value="UniProtKB-EC"/>
</dbReference>
<dbReference type="Pfam" id="PF01179">
    <property type="entry name" value="Cu_amine_oxid"/>
    <property type="match status" value="1"/>
</dbReference>
<dbReference type="PROSITE" id="PS01164">
    <property type="entry name" value="COPPER_AMINE_OXID_1"/>
    <property type="match status" value="1"/>
</dbReference>
<dbReference type="GO" id="GO:0046677">
    <property type="term" value="P:response to antibiotic"/>
    <property type="evidence" value="ECO:0007669"/>
    <property type="project" value="TreeGrafter"/>
</dbReference>
<dbReference type="PANTHER" id="PTHR10638:SF23">
    <property type="entry name" value="MEMBRANE PRIMARY AMINE OXIDASE"/>
    <property type="match status" value="1"/>
</dbReference>
<feature type="transmembrane region" description="Helical" evidence="24">
    <location>
        <begin position="874"/>
        <end position="892"/>
    </location>
</feature>
<dbReference type="GO" id="GO:0048878">
    <property type="term" value="P:chemical homeostasis"/>
    <property type="evidence" value="ECO:0007669"/>
    <property type="project" value="UniProtKB-ARBA"/>
</dbReference>
<dbReference type="Gene3D" id="1.20.144.10">
    <property type="entry name" value="Phosphatidic acid phosphatase type 2/haloperoxidase"/>
    <property type="match status" value="1"/>
</dbReference>
<comment type="function">
    <text evidence="20">Hydrolyzes glucose-6-phosphate to glucose in the endoplasmic reticulum. Forms with the glucose-6-phosphate transporter (SLC37A4/G6PT) the complex responsible for glucose production in the terminal step of glycogenolysis and gluconeogenesis. Hence, it is the key enzyme in homeostatic regulation of blood glucose levels.</text>
</comment>
<evidence type="ECO:0000256" key="5">
    <source>
        <dbReference type="ARBA" id="ARBA00007983"/>
    </source>
</evidence>
<dbReference type="Pfam" id="PF01569">
    <property type="entry name" value="PAP2"/>
    <property type="match status" value="1"/>
</dbReference>
<keyword evidence="14 24" id="KW-1133">Transmembrane helix</keyword>
<feature type="active site" description="Schiff-base intermediate with substrate; via topaquinone" evidence="21">
    <location>
        <position position="470"/>
    </location>
</feature>
<dbReference type="GO" id="GO:0005789">
    <property type="term" value="C:endoplasmic reticulum membrane"/>
    <property type="evidence" value="ECO:0007669"/>
    <property type="project" value="UniProtKB-SubCell"/>
</dbReference>
<dbReference type="PRINTS" id="PR00766">
    <property type="entry name" value="CUDAOXIDASE"/>
</dbReference>
<comment type="pathway">
    <text evidence="4">Carbohydrate biosynthesis; gluconeogenesis.</text>
</comment>
<evidence type="ECO:0000256" key="8">
    <source>
        <dbReference type="ARBA" id="ARBA00022692"/>
    </source>
</evidence>
<feature type="transmembrane region" description="Helical" evidence="24">
    <location>
        <begin position="815"/>
        <end position="833"/>
    </location>
</feature>
<dbReference type="SUPFAM" id="SSF49998">
    <property type="entry name" value="Amine oxidase catalytic domain"/>
    <property type="match status" value="1"/>
</dbReference>
<comment type="similarity">
    <text evidence="5 23">Belongs to the copper/topaquinone oxidase family.</text>
</comment>
<evidence type="ECO:0000256" key="23">
    <source>
        <dbReference type="RuleBase" id="RU000672"/>
    </source>
</evidence>
<keyword evidence="15 23" id="KW-0560">Oxidoreductase</keyword>
<keyword evidence="11" id="KW-0378">Hydrolase</keyword>
<keyword evidence="7" id="KW-0312">Gluconeogenesis</keyword>
<evidence type="ECO:0000256" key="2">
    <source>
        <dbReference type="ARBA" id="ARBA00001913"/>
    </source>
</evidence>
<evidence type="ECO:0000256" key="7">
    <source>
        <dbReference type="ARBA" id="ARBA00022432"/>
    </source>
</evidence>
<sequence length="1052" mass="118323">MFIFIFLSLWTLLVMGREEGSAGNGEGFGKQCHPSLPPRCLSGSPSVQPWTHPDHSQLFADLSREELTTVMSFLTQQLGPDLVDAAQARPSDNCVFSVELQLPPKAAALAHLDRGSPPPAREALAIVFFGRQPQPNVTELVVGPLPQPSYMRDVTVERHGGPLPYYRRPVLLREYLDIDQMIFNRELPQAAGVLHHCCSYRQGGGNLVTMNSAPRGVQSGDRATWFGLYYNISGAGFFLHPVGLELLVDHKALDPAQWTIQKVFFQGHYYESLAQLEEQFEAGQVNVVVIPNNGTGGSWSLKSQVPPGPTPPLQFHPQGPRFKIEGNRVSSSLWTFSFGLGGFNGPRIFDIRFQGERIAYELSVQEALAIYGGNSPYALRGRYADANFGLGYFSTPLSRGVDCPYLATYVDWHFLLESQAPKTLRDAFCVFEQNKGLPLRRHHSDFLSHYFGGVVETVLVFRSVSTMLNYDYVWDMIFHPNGAIEVKFHATGYIGSVFLFGDARRYGNQVRENTLGTIHTHSAHYKVDLDVGGLENWVWTEDMAFVPTAIPWSPEHQIQRLQVTRKQLETEDQAAFPLGGASPRYLYLASKQSNKWGHPRGYRIQTVSFAGEPLPQNSSMERAFSWARYQLAVTQRKEGEPSSTSIYNLNDPWSPTLDFSDFINNETIAGQDLVAWVTVGFLHIPHAEDIPNTVTVGNGVGFFLRPYNFFDQEPSMDSADSIYFREDQDAGSYLRNAFYVLFPIWFHLREAVGIKLLWVAVIGDWLNLVFKWILFGQRPYWWVLDTDYYSNTSVPLIKQFPVTCETGPGSPSGHAMGTAGVYYVMVTSILSIFHGKKKPTYRFRCLNVMLWLGFWIVQLNVCLSRIYLAAHFPHQVVAGVFSGIAVAETFRHIQSIYNASLKKYFLITCFLFSFAIGFYLLLKWLGVDLLWTLEKAKRSCERPEWVHIDTTPFASLLKNLGTLFGLGLALNSSMYRESCKGKLSKSFPFRLSCIVASLVLLHLFDSLKPPSQIELIFYVLSFCKSAAVPLASVSLIPYCLARVLGQPNKKTL</sequence>
<dbReference type="GO" id="GO:0008131">
    <property type="term" value="F:primary methylamine oxidase activity"/>
    <property type="evidence" value="ECO:0007669"/>
    <property type="project" value="InterPro"/>
</dbReference>
<feature type="signal peptide" evidence="25">
    <location>
        <begin position="1"/>
        <end position="16"/>
    </location>
</feature>
<gene>
    <name evidence="27" type="ORF">JEQ12_002712</name>
</gene>
<dbReference type="AlphaFoldDB" id="A0A836CXU1"/>
<dbReference type="Gene3D" id="2.70.98.20">
    <property type="entry name" value="Copper amine oxidase, catalytic domain"/>
    <property type="match status" value="1"/>
</dbReference>
<dbReference type="SUPFAM" id="SSF54416">
    <property type="entry name" value="Amine oxidase N-terminal region"/>
    <property type="match status" value="2"/>
</dbReference>
<dbReference type="InterPro" id="IPR015798">
    <property type="entry name" value="Cu_amine_oxidase_C"/>
</dbReference>
<feature type="active site" description="Proton acceptor" evidence="21">
    <location>
        <position position="385"/>
    </location>
</feature>
<evidence type="ECO:0000256" key="10">
    <source>
        <dbReference type="ARBA" id="ARBA00022772"/>
    </source>
</evidence>
<dbReference type="PROSITE" id="PS01165">
    <property type="entry name" value="COPPER_AMINE_OXID_2"/>
    <property type="match status" value="1"/>
</dbReference>
<dbReference type="GO" id="GO:0042802">
    <property type="term" value="F:identical protein binding"/>
    <property type="evidence" value="ECO:0007669"/>
    <property type="project" value="UniProtKB-ARBA"/>
</dbReference>
<evidence type="ECO:0000256" key="19">
    <source>
        <dbReference type="ARBA" id="ARBA00023180"/>
    </source>
</evidence>
<dbReference type="InterPro" id="IPR015800">
    <property type="entry name" value="Cu_amine_oxidase_N2"/>
</dbReference>
<feature type="transmembrane region" description="Helical" evidence="24">
    <location>
        <begin position="904"/>
        <end position="922"/>
    </location>
</feature>
<comment type="subcellular location">
    <subcellularLocation>
        <location evidence="3">Endoplasmic reticulum membrane</location>
        <topology evidence="3">Multi-pass membrane protein</topology>
    </subcellularLocation>
</comment>
<dbReference type="EMBL" id="JAEMGP010000011">
    <property type="protein sequence ID" value="KAG5203129.1"/>
    <property type="molecule type" value="Genomic_DNA"/>
</dbReference>
<dbReference type="CDD" id="cd03381">
    <property type="entry name" value="PAP2_glucose_6_phosphatase"/>
    <property type="match status" value="1"/>
</dbReference>
<dbReference type="PANTHER" id="PTHR10638">
    <property type="entry name" value="COPPER AMINE OXIDASE"/>
    <property type="match status" value="1"/>
</dbReference>
<evidence type="ECO:0000256" key="11">
    <source>
        <dbReference type="ARBA" id="ARBA00022801"/>
    </source>
</evidence>
<evidence type="ECO:0000256" key="18">
    <source>
        <dbReference type="ARBA" id="ARBA00023157"/>
    </source>
</evidence>
<keyword evidence="9 23" id="KW-0479">Metal-binding</keyword>
<feature type="transmembrane region" description="Helical" evidence="24">
    <location>
        <begin position="987"/>
        <end position="1004"/>
    </location>
</feature>
<evidence type="ECO:0000256" key="9">
    <source>
        <dbReference type="ARBA" id="ARBA00022723"/>
    </source>
</evidence>
<accession>A0A836CXU1</accession>
<keyword evidence="8 24" id="KW-0812">Transmembrane</keyword>
<dbReference type="GO" id="GO:0005886">
    <property type="term" value="C:plasma membrane"/>
    <property type="evidence" value="ECO:0007669"/>
    <property type="project" value="TreeGrafter"/>
</dbReference>
<dbReference type="GO" id="GO:0005794">
    <property type="term" value="C:Golgi apparatus"/>
    <property type="evidence" value="ECO:0007669"/>
    <property type="project" value="TreeGrafter"/>
</dbReference>
<keyword evidence="16 23" id="KW-0186">Copper</keyword>
<comment type="PTM">
    <text evidence="22 23">Topaquinone (TPQ) is generated by copper-dependent autoxidation of a specific tyrosyl residue.</text>
</comment>
<evidence type="ECO:0000256" key="4">
    <source>
        <dbReference type="ARBA" id="ARBA00004742"/>
    </source>
</evidence>
<feature type="domain" description="Phosphatidic acid phosphatase type 2/haloperoxidase" evidence="26">
    <location>
        <begin position="752"/>
        <end position="891"/>
    </location>
</feature>
<comment type="cofactor">
    <cofactor evidence="23">
        <name>Cu cation</name>
        <dbReference type="ChEBI" id="CHEBI:23378"/>
    </cofactor>
    <text evidence="23">Contains 1 topaquinone per subunit.</text>
</comment>
<evidence type="ECO:0000256" key="17">
    <source>
        <dbReference type="ARBA" id="ARBA00023136"/>
    </source>
</evidence>
<dbReference type="Pfam" id="PF02728">
    <property type="entry name" value="Cu_amine_oxidN3"/>
    <property type="match status" value="1"/>
</dbReference>
<evidence type="ECO:0000256" key="1">
    <source>
        <dbReference type="ARBA" id="ARBA00000651"/>
    </source>
</evidence>
<feature type="transmembrane region" description="Helical" evidence="24">
    <location>
        <begin position="1016"/>
        <end position="1040"/>
    </location>
</feature>
<dbReference type="InterPro" id="IPR049947">
    <property type="entry name" value="Cu_Am_Ox_Cu-bd"/>
</dbReference>
<dbReference type="SUPFAM" id="SSF48317">
    <property type="entry name" value="Acid phosphatase/Vanadium-dependent haloperoxidase"/>
    <property type="match status" value="1"/>
</dbReference>
<evidence type="ECO:0000256" key="25">
    <source>
        <dbReference type="SAM" id="SignalP"/>
    </source>
</evidence>
<proteinExistence type="inferred from homology"/>
<feature type="modified residue" description="2',4',5'-topaquinone" evidence="22">
    <location>
        <position position="470"/>
    </location>
</feature>
<dbReference type="SMART" id="SM00014">
    <property type="entry name" value="acidPPc"/>
    <property type="match status" value="1"/>
</dbReference>
<evidence type="ECO:0000256" key="12">
    <source>
        <dbReference type="ARBA" id="ARBA00022824"/>
    </source>
</evidence>
<dbReference type="GO" id="GO:0006954">
    <property type="term" value="P:inflammatory response"/>
    <property type="evidence" value="ECO:0007669"/>
    <property type="project" value="UniProtKB-ARBA"/>
</dbReference>
<keyword evidence="12" id="KW-0256">Endoplasmic reticulum</keyword>
<protein>
    <recommendedName>
        <fullName evidence="23">Amine oxidase</fullName>
        <ecNumber evidence="23">1.4.3.-</ecNumber>
    </recommendedName>
</protein>
<dbReference type="Gene3D" id="3.10.450.40">
    <property type="match status" value="2"/>
</dbReference>
<comment type="similarity">
    <text evidence="6">Belongs to the glucose-6-phosphatase family.</text>
</comment>
<dbReference type="InterPro" id="IPR036460">
    <property type="entry name" value="Cu_amine_oxidase_C_sf"/>
</dbReference>
<dbReference type="FunFam" id="3.10.450.40:FF:000001">
    <property type="entry name" value="Amine oxidase"/>
    <property type="match status" value="1"/>
</dbReference>
<keyword evidence="19" id="KW-0325">Glycoprotein</keyword>
<evidence type="ECO:0000256" key="13">
    <source>
        <dbReference type="ARBA" id="ARBA00022837"/>
    </source>
</evidence>
<keyword evidence="10 21" id="KW-0801">TPQ</keyword>
<evidence type="ECO:0000313" key="27">
    <source>
        <dbReference type="EMBL" id="KAG5203129.1"/>
    </source>
</evidence>
<keyword evidence="25" id="KW-0732">Signal</keyword>
<feature type="transmembrane region" description="Helical" evidence="24">
    <location>
        <begin position="956"/>
        <end position="975"/>
    </location>
</feature>
<evidence type="ECO:0000256" key="16">
    <source>
        <dbReference type="ARBA" id="ARBA00023008"/>
    </source>
</evidence>
<dbReference type="InterPro" id="IPR000269">
    <property type="entry name" value="Cu_amine_oxidase"/>
</dbReference>
<dbReference type="FunFam" id="2.70.98.20:FF:000003">
    <property type="entry name" value="Amine oxidase"/>
    <property type="match status" value="1"/>
</dbReference>
<dbReference type="InterPro" id="IPR049948">
    <property type="entry name" value="Cu_Am_ox_TPQ-bd"/>
</dbReference>
<dbReference type="InterPro" id="IPR036938">
    <property type="entry name" value="PAP2/HPO_sf"/>
</dbReference>
<keyword evidence="13" id="KW-0106">Calcium</keyword>
<comment type="caution">
    <text evidence="27">The sequence shown here is derived from an EMBL/GenBank/DDBJ whole genome shotgun (WGS) entry which is preliminary data.</text>
</comment>
<comment type="cofactor">
    <cofactor evidence="2">
        <name>Ca(2+)</name>
        <dbReference type="ChEBI" id="CHEBI:29108"/>
    </cofactor>
</comment>
<evidence type="ECO:0000256" key="3">
    <source>
        <dbReference type="ARBA" id="ARBA00004477"/>
    </source>
</evidence>
<dbReference type="GO" id="GO:0009308">
    <property type="term" value="P:amine metabolic process"/>
    <property type="evidence" value="ECO:0007669"/>
    <property type="project" value="UniProtKB-UniRule"/>
</dbReference>
<reference evidence="27 28" key="1">
    <citation type="submission" date="2020-12" db="EMBL/GenBank/DDBJ databases">
        <title>De novo assembly of Tibetan sheep genome.</title>
        <authorList>
            <person name="Li X."/>
        </authorList>
    </citation>
    <scope>NUCLEOTIDE SEQUENCE [LARGE SCALE GENOMIC DNA]</scope>
    <source>
        <tissue evidence="27">Heart</tissue>
    </source>
</reference>
<comment type="catalytic activity">
    <reaction evidence="1">
        <text>D-glucose 6-phosphate + H2O = D-glucose + phosphate</text>
        <dbReference type="Rhea" id="RHEA:16689"/>
        <dbReference type="ChEBI" id="CHEBI:4167"/>
        <dbReference type="ChEBI" id="CHEBI:15377"/>
        <dbReference type="ChEBI" id="CHEBI:43474"/>
        <dbReference type="ChEBI" id="CHEBI:61548"/>
        <dbReference type="EC" id="3.1.3.9"/>
    </reaction>
</comment>
<dbReference type="FunFam" id="3.10.450.40:FF:000003">
    <property type="entry name" value="Amine oxidase"/>
    <property type="match status" value="1"/>
</dbReference>
<name>A0A836CXU1_SHEEP</name>
<dbReference type="InterPro" id="IPR000326">
    <property type="entry name" value="PAP2/HPO"/>
</dbReference>
<dbReference type="GO" id="GO:0005769">
    <property type="term" value="C:early endosome"/>
    <property type="evidence" value="ECO:0007669"/>
    <property type="project" value="TreeGrafter"/>
</dbReference>
<dbReference type="FunFam" id="1.20.144.10:FF:000010">
    <property type="entry name" value="Glucose-6-phosphatase"/>
    <property type="match status" value="1"/>
</dbReference>
<evidence type="ECO:0000256" key="6">
    <source>
        <dbReference type="ARBA" id="ARBA00009266"/>
    </source>
</evidence>
<feature type="chain" id="PRO_5033035554" description="Amine oxidase" evidence="25">
    <location>
        <begin position="17"/>
        <end position="1052"/>
    </location>
</feature>
<evidence type="ECO:0000256" key="14">
    <source>
        <dbReference type="ARBA" id="ARBA00022989"/>
    </source>
</evidence>
<evidence type="ECO:0000259" key="26">
    <source>
        <dbReference type="SMART" id="SM00014"/>
    </source>
</evidence>
<keyword evidence="18" id="KW-1015">Disulfide bond</keyword>
<feature type="transmembrane region" description="Helical" evidence="24">
    <location>
        <begin position="845"/>
        <end position="868"/>
    </location>
</feature>
<dbReference type="Pfam" id="PF02727">
    <property type="entry name" value="Cu_amine_oxidN2"/>
    <property type="match status" value="1"/>
</dbReference>
<organism evidence="27 28">
    <name type="scientific">Ovis aries</name>
    <name type="common">Sheep</name>
    <dbReference type="NCBI Taxonomy" id="9940"/>
    <lineage>
        <taxon>Eukaryota</taxon>
        <taxon>Metazoa</taxon>
        <taxon>Chordata</taxon>
        <taxon>Craniata</taxon>
        <taxon>Vertebrata</taxon>
        <taxon>Euteleostomi</taxon>
        <taxon>Mammalia</taxon>
        <taxon>Eutheria</taxon>
        <taxon>Laurasiatheria</taxon>
        <taxon>Artiodactyla</taxon>
        <taxon>Ruminantia</taxon>
        <taxon>Pecora</taxon>
        <taxon>Bovidae</taxon>
        <taxon>Caprinae</taxon>
        <taxon>Ovis</taxon>
    </lineage>
</organism>
<evidence type="ECO:0000256" key="24">
    <source>
        <dbReference type="SAM" id="Phobius"/>
    </source>
</evidence>
<dbReference type="Proteomes" id="UP000664991">
    <property type="component" value="Unassembled WGS sequence"/>
</dbReference>
<dbReference type="InterPro" id="IPR015802">
    <property type="entry name" value="Cu_amine_oxidase_N3"/>
</dbReference>
<dbReference type="GO" id="GO:0048038">
    <property type="term" value="F:quinone binding"/>
    <property type="evidence" value="ECO:0007669"/>
    <property type="project" value="InterPro"/>
</dbReference>
<dbReference type="EC" id="1.4.3.-" evidence="23"/>
<keyword evidence="17 24" id="KW-0472">Membrane</keyword>
<evidence type="ECO:0000313" key="28">
    <source>
        <dbReference type="Proteomes" id="UP000664991"/>
    </source>
</evidence>
<evidence type="ECO:0000256" key="20">
    <source>
        <dbReference type="ARBA" id="ARBA00037155"/>
    </source>
</evidence>